<organism evidence="1 2">
    <name type="scientific">Flavobacterium pisciphilum</name>
    <dbReference type="NCBI Taxonomy" id="2893755"/>
    <lineage>
        <taxon>Bacteria</taxon>
        <taxon>Pseudomonadati</taxon>
        <taxon>Bacteroidota</taxon>
        <taxon>Flavobacteriia</taxon>
        <taxon>Flavobacteriales</taxon>
        <taxon>Flavobacteriaceae</taxon>
        <taxon>Flavobacterium</taxon>
    </lineage>
</organism>
<protein>
    <recommendedName>
        <fullName evidence="3">NlpE N-terminal domain-containing protein</fullName>
    </recommendedName>
</protein>
<proteinExistence type="predicted"/>
<dbReference type="Proteomes" id="UP001430919">
    <property type="component" value="Unassembled WGS sequence"/>
</dbReference>
<gene>
    <name evidence="1" type="ORF">LNQ49_03785</name>
</gene>
<keyword evidence="2" id="KW-1185">Reference proteome</keyword>
<comment type="caution">
    <text evidence="1">The sequence shown here is derived from an EMBL/GenBank/DDBJ whole genome shotgun (WGS) entry which is preliminary data.</text>
</comment>
<dbReference type="RefSeq" id="WP_229987392.1">
    <property type="nucleotide sequence ID" value="NZ_JAJJMO010000001.1"/>
</dbReference>
<evidence type="ECO:0000313" key="2">
    <source>
        <dbReference type="Proteomes" id="UP001430919"/>
    </source>
</evidence>
<reference evidence="1" key="1">
    <citation type="submission" date="2021-11" db="EMBL/GenBank/DDBJ databases">
        <title>Description of novel Flavobacterium species.</title>
        <authorList>
            <person name="Saticioglu I.B."/>
            <person name="Ay H."/>
            <person name="Altun S."/>
            <person name="Duman M."/>
        </authorList>
    </citation>
    <scope>NUCLEOTIDE SEQUENCE</scope>
    <source>
        <strain evidence="1">F-65</strain>
    </source>
</reference>
<name>A0ABS8MPM1_9FLAO</name>
<dbReference type="EMBL" id="JAJJMO010000001">
    <property type="protein sequence ID" value="MCC9070722.1"/>
    <property type="molecule type" value="Genomic_DNA"/>
</dbReference>
<evidence type="ECO:0000313" key="1">
    <source>
        <dbReference type="EMBL" id="MCC9070722.1"/>
    </source>
</evidence>
<sequence>MKHLIILFSLFFLQVQPSQTEQIKLKDSYKIIRIDSINNVYSIYARRENLLFKILSLKNDNIDKKLKKIKCGENYKLQLISLLEGDSRYPINIDGIDFHGQTIELERDSINDLYITKNLIGLYYKSDCSK</sequence>
<evidence type="ECO:0008006" key="3">
    <source>
        <dbReference type="Google" id="ProtNLM"/>
    </source>
</evidence>
<accession>A0ABS8MPM1</accession>